<keyword evidence="1" id="KW-0732">Signal</keyword>
<reference evidence="2 4" key="2">
    <citation type="submission" date="2018-08" db="EMBL/GenBank/DDBJ databases">
        <title>Streptomyces kandeliansis sp. nov., an endophytic bacterium isolated from mangrove plant.</title>
        <authorList>
            <person name="Wang R."/>
        </authorList>
    </citation>
    <scope>NUCLEOTIDE SEQUENCE [LARGE SCALE GENOMIC DNA]</scope>
    <source>
        <strain evidence="2">110B</strain>
        <strain evidence="4">H14(2018)</strain>
    </source>
</reference>
<dbReference type="Gene3D" id="2.50.20.20">
    <property type="match status" value="1"/>
</dbReference>
<accession>A0A1C6TGR8</accession>
<organism evidence="2 4">
    <name type="scientific">Micromonospora aurantiaca</name>
    <name type="common">nom. illeg.</name>
    <dbReference type="NCBI Taxonomy" id="47850"/>
    <lineage>
        <taxon>Bacteria</taxon>
        <taxon>Bacillati</taxon>
        <taxon>Actinomycetota</taxon>
        <taxon>Actinomycetes</taxon>
        <taxon>Micromonosporales</taxon>
        <taxon>Micromonosporaceae</taxon>
        <taxon>Micromonospora</taxon>
    </lineage>
</organism>
<dbReference type="RefSeq" id="WP_013288702.1">
    <property type="nucleotide sequence ID" value="NZ_CBDRJL010000037.1"/>
</dbReference>
<reference evidence="2 4" key="1">
    <citation type="submission" date="2018-07" db="EMBL/GenBank/DDBJ databases">
        <authorList>
            <person name="Ye Y."/>
        </authorList>
    </citation>
    <scope>NUCLEOTIDE SEQUENCE [LARGE SCALE GENOMIC DNA]</scope>
    <source>
        <strain evidence="2">110B</strain>
        <strain evidence="4">H14(2018)</strain>
    </source>
</reference>
<feature type="chain" id="PRO_5044556481" description="Lipoprotein" evidence="1">
    <location>
        <begin position="30"/>
        <end position="274"/>
    </location>
</feature>
<keyword evidence="5" id="KW-1185">Reference proteome</keyword>
<proteinExistence type="predicted"/>
<gene>
    <name evidence="2" type="ORF">DVH21_04545</name>
    <name evidence="3" type="ORF">F6X54_28070</name>
</gene>
<evidence type="ECO:0000313" key="4">
    <source>
        <dbReference type="Proteomes" id="UP000253958"/>
    </source>
</evidence>
<dbReference type="OMA" id="AYEMLNG"/>
<evidence type="ECO:0000256" key="1">
    <source>
        <dbReference type="SAM" id="SignalP"/>
    </source>
</evidence>
<dbReference type="EMBL" id="CP031263">
    <property type="protein sequence ID" value="AXH89259.1"/>
    <property type="molecule type" value="Genomic_DNA"/>
</dbReference>
<protein>
    <recommendedName>
        <fullName evidence="6">Lipoprotein</fullName>
    </recommendedName>
</protein>
<evidence type="ECO:0000313" key="5">
    <source>
        <dbReference type="Proteomes" id="UP000471364"/>
    </source>
</evidence>
<feature type="signal peptide" evidence="1">
    <location>
        <begin position="1"/>
        <end position="29"/>
    </location>
</feature>
<dbReference type="PROSITE" id="PS51257">
    <property type="entry name" value="PROKAR_LIPOPROTEIN"/>
    <property type="match status" value="1"/>
</dbReference>
<evidence type="ECO:0008006" key="6">
    <source>
        <dbReference type="Google" id="ProtNLM"/>
    </source>
</evidence>
<dbReference type="AlphaFoldDB" id="A0A1C6TGR8"/>
<dbReference type="Proteomes" id="UP000253958">
    <property type="component" value="Chromosome"/>
</dbReference>
<evidence type="ECO:0000313" key="2">
    <source>
        <dbReference type="EMBL" id="AXH89259.1"/>
    </source>
</evidence>
<reference evidence="3 5" key="3">
    <citation type="submission" date="2019-09" db="EMBL/GenBank/DDBJ databases">
        <title>High taxonomic diversity of Micromonospora strains isolated from Medicago sativa nodules in different geographical locations.</title>
        <authorList>
            <person name="Martinez-Hidalgo P."/>
            <person name="Flores-Felix J.D."/>
            <person name="Velazquez E."/>
            <person name="Brau L."/>
            <person name="Trujillo M.E."/>
            <person name="Martinez-Molina E."/>
        </authorList>
    </citation>
    <scope>NUCLEOTIDE SEQUENCE [LARGE SCALE GENOMIC DNA]</scope>
    <source>
        <strain evidence="3 5">ALFB5</strain>
    </source>
</reference>
<name>A0A1C6TGR8_9ACTN</name>
<evidence type="ECO:0000313" key="3">
    <source>
        <dbReference type="EMBL" id="KAB1104898.1"/>
    </source>
</evidence>
<dbReference type="Proteomes" id="UP000471364">
    <property type="component" value="Unassembled WGS sequence"/>
</dbReference>
<sequence length="274" mass="28719">MTQRIGSAASLRRIAALATAVLATTVLSAGCGTGDASEGTGAAPSPSADPKAALLAAVPDEKDPAFRFSTIEGAEKFDGVVDPAAQGLELSMSEKIKDPEFTMAMTFRVIEEDIWVRVKLTGIPGLHDIMKLPKRWMLLDRTKLDDASDVPVYQNADPANTAAVIRTAETVEDRGNGTYGGFADLTANADIRENFSTVDVDALGDAAKKVPFTAVVGPDGNLTSLTLDVPAAGKKKAMKLVAKYYDFGKAPKLSAPTGAQVQKAPASAYEMLNG</sequence>
<dbReference type="EMBL" id="WAAR01000178">
    <property type="protein sequence ID" value="KAB1104898.1"/>
    <property type="molecule type" value="Genomic_DNA"/>
</dbReference>